<dbReference type="EMBL" id="JAPMXC010000001">
    <property type="protein sequence ID" value="MCY0387516.1"/>
    <property type="molecule type" value="Genomic_DNA"/>
</dbReference>
<organism evidence="3 4">
    <name type="scientific">Robbsia betulipollinis</name>
    <dbReference type="NCBI Taxonomy" id="2981849"/>
    <lineage>
        <taxon>Bacteria</taxon>
        <taxon>Pseudomonadati</taxon>
        <taxon>Pseudomonadota</taxon>
        <taxon>Betaproteobacteria</taxon>
        <taxon>Burkholderiales</taxon>
        <taxon>Burkholderiaceae</taxon>
        <taxon>Robbsia</taxon>
    </lineage>
</organism>
<evidence type="ECO:0000313" key="3">
    <source>
        <dbReference type="EMBL" id="MCY0387516.1"/>
    </source>
</evidence>
<accession>A0ABT3ZLT2</accession>
<gene>
    <name evidence="3" type="ORF">OVY01_09765</name>
</gene>
<sequence length="342" mass="35987">MDNIDLEVLHSAADWQREGFRTVLGTVVRTWGSAPRPVGSIVAIRADGRIAGSVSGGCIEDDLIARARAGALPAERPEQLTYGVSAEEAQRFGLPCGGTLQLVLEPLGERSALPALLDAIATDRLIVRRLDLRTGAASLAPVPPGNGTGFSFDGETLAVVHGAPYRLLLIGAGQLSRYVAEMAVPLGYEVTVCDPREEYVGGWHVAHTTLVTDMPDDVVLSMGVDSRTAIVALTHDPKLDDLALIDALQSPAFYVGAIGSRANRVARAARLKLFDVDDAQLARLHSPVGLAIGAKTPPEIAVSILAEMTAVRYKVVHAGSSLDRATHGQLAGRATASATDRA</sequence>
<dbReference type="PANTHER" id="PTHR30388:SF4">
    <property type="entry name" value="MOLYBDENUM COFACTOR INSERTION CHAPERONE PAOD"/>
    <property type="match status" value="1"/>
</dbReference>
<protein>
    <submittedName>
        <fullName evidence="3">XdhC family protein</fullName>
    </submittedName>
</protein>
<dbReference type="InterPro" id="IPR052698">
    <property type="entry name" value="MoCofactor_Util/Proc"/>
</dbReference>
<evidence type="ECO:0000259" key="1">
    <source>
        <dbReference type="Pfam" id="PF02625"/>
    </source>
</evidence>
<dbReference type="Pfam" id="PF13478">
    <property type="entry name" value="XdhC_C"/>
    <property type="match status" value="1"/>
</dbReference>
<keyword evidence="4" id="KW-1185">Reference proteome</keyword>
<feature type="domain" description="XdhC Rossmann" evidence="2">
    <location>
        <begin position="167"/>
        <end position="308"/>
    </location>
</feature>
<name>A0ABT3ZLT2_9BURK</name>
<evidence type="ECO:0000313" key="4">
    <source>
        <dbReference type="Proteomes" id="UP001082899"/>
    </source>
</evidence>
<dbReference type="SUPFAM" id="SSF52440">
    <property type="entry name" value="PreATP-grasp domain"/>
    <property type="match status" value="1"/>
</dbReference>
<dbReference type="RefSeq" id="WP_267847253.1">
    <property type="nucleotide sequence ID" value="NZ_JAPMXC010000001.1"/>
</dbReference>
<feature type="domain" description="XdhC- CoxI" evidence="1">
    <location>
        <begin position="15"/>
        <end position="83"/>
    </location>
</feature>
<dbReference type="Gene3D" id="3.40.50.720">
    <property type="entry name" value="NAD(P)-binding Rossmann-like Domain"/>
    <property type="match status" value="1"/>
</dbReference>
<proteinExistence type="predicted"/>
<dbReference type="InterPro" id="IPR003777">
    <property type="entry name" value="XdhC_CoxI"/>
</dbReference>
<dbReference type="InterPro" id="IPR027051">
    <property type="entry name" value="XdhC_Rossmann_dom"/>
</dbReference>
<dbReference type="Pfam" id="PF02625">
    <property type="entry name" value="XdhC_CoxI"/>
    <property type="match status" value="1"/>
</dbReference>
<dbReference type="PANTHER" id="PTHR30388">
    <property type="entry name" value="ALDEHYDE OXIDOREDUCTASE MOLYBDENUM COFACTOR ASSEMBLY PROTEIN"/>
    <property type="match status" value="1"/>
</dbReference>
<comment type="caution">
    <text evidence="3">The sequence shown here is derived from an EMBL/GenBank/DDBJ whole genome shotgun (WGS) entry which is preliminary data.</text>
</comment>
<dbReference type="InterPro" id="IPR016185">
    <property type="entry name" value="PreATP-grasp_dom_sf"/>
</dbReference>
<dbReference type="Proteomes" id="UP001082899">
    <property type="component" value="Unassembled WGS sequence"/>
</dbReference>
<evidence type="ECO:0000259" key="2">
    <source>
        <dbReference type="Pfam" id="PF13478"/>
    </source>
</evidence>
<reference evidence="3" key="1">
    <citation type="submission" date="2022-11" db="EMBL/GenBank/DDBJ databases">
        <title>Robbsia betulipollinis sp. nov., isolated from pollen of birch (Betula pendula).</title>
        <authorList>
            <person name="Shi H."/>
            <person name="Ambika Manirajan B."/>
            <person name="Ratering S."/>
            <person name="Geissler-Plaum R."/>
            <person name="Schnell S."/>
        </authorList>
    </citation>
    <scope>NUCLEOTIDE SEQUENCE</scope>
    <source>
        <strain evidence="3">Bb-Pol-6</strain>
    </source>
</reference>